<evidence type="ECO:0000313" key="2">
    <source>
        <dbReference type="EMBL" id="MCD7454577.1"/>
    </source>
</evidence>
<feature type="region of interest" description="Disordered" evidence="1">
    <location>
        <begin position="26"/>
        <end position="81"/>
    </location>
</feature>
<accession>A0ABS8S6N2</accession>
<feature type="compositionally biased region" description="Basic and acidic residues" evidence="1">
    <location>
        <begin position="26"/>
        <end position="42"/>
    </location>
</feature>
<organism evidence="2 3">
    <name type="scientific">Datura stramonium</name>
    <name type="common">Jimsonweed</name>
    <name type="synonym">Common thornapple</name>
    <dbReference type="NCBI Taxonomy" id="4076"/>
    <lineage>
        <taxon>Eukaryota</taxon>
        <taxon>Viridiplantae</taxon>
        <taxon>Streptophyta</taxon>
        <taxon>Embryophyta</taxon>
        <taxon>Tracheophyta</taxon>
        <taxon>Spermatophyta</taxon>
        <taxon>Magnoliopsida</taxon>
        <taxon>eudicotyledons</taxon>
        <taxon>Gunneridae</taxon>
        <taxon>Pentapetalae</taxon>
        <taxon>asterids</taxon>
        <taxon>lamiids</taxon>
        <taxon>Solanales</taxon>
        <taxon>Solanaceae</taxon>
        <taxon>Solanoideae</taxon>
        <taxon>Datureae</taxon>
        <taxon>Datura</taxon>
    </lineage>
</organism>
<gene>
    <name evidence="2" type="ORF">HAX54_025273</name>
</gene>
<protein>
    <submittedName>
        <fullName evidence="2">Uncharacterized protein</fullName>
    </submittedName>
</protein>
<evidence type="ECO:0000256" key="1">
    <source>
        <dbReference type="SAM" id="MobiDB-lite"/>
    </source>
</evidence>
<dbReference type="Proteomes" id="UP000823775">
    <property type="component" value="Unassembled WGS sequence"/>
</dbReference>
<sequence length="121" mass="13447">VRALSEAEQLILARLGGRGEALEKRDRSFNSRAGVDPKELPLPHKYRTTTSGSGDVAEVNTNFGSGEVSANSSSNSSWFSEGDRESHRMAQYSLWAFLRFHWISFRIGKKGSTIPGVRIYL</sequence>
<comment type="caution">
    <text evidence="2">The sequence shown here is derived from an EMBL/GenBank/DDBJ whole genome shotgun (WGS) entry which is preliminary data.</text>
</comment>
<feature type="non-terminal residue" evidence="2">
    <location>
        <position position="1"/>
    </location>
</feature>
<reference evidence="2 3" key="1">
    <citation type="journal article" date="2021" name="BMC Genomics">
        <title>Datura genome reveals duplications of psychoactive alkaloid biosynthetic genes and high mutation rate following tissue culture.</title>
        <authorList>
            <person name="Rajewski A."/>
            <person name="Carter-House D."/>
            <person name="Stajich J."/>
            <person name="Litt A."/>
        </authorList>
    </citation>
    <scope>NUCLEOTIDE SEQUENCE [LARGE SCALE GENOMIC DNA]</scope>
    <source>
        <strain evidence="2">AR-01</strain>
    </source>
</reference>
<dbReference type="EMBL" id="JACEIK010000307">
    <property type="protein sequence ID" value="MCD7454577.1"/>
    <property type="molecule type" value="Genomic_DNA"/>
</dbReference>
<keyword evidence="3" id="KW-1185">Reference proteome</keyword>
<proteinExistence type="predicted"/>
<name>A0ABS8S6N2_DATST</name>
<feature type="compositionally biased region" description="Low complexity" evidence="1">
    <location>
        <begin position="63"/>
        <end position="80"/>
    </location>
</feature>
<evidence type="ECO:0000313" key="3">
    <source>
        <dbReference type="Proteomes" id="UP000823775"/>
    </source>
</evidence>